<dbReference type="InterPro" id="IPR015943">
    <property type="entry name" value="WD40/YVTN_repeat-like_dom_sf"/>
</dbReference>
<organism evidence="7 8">
    <name type="scientific">Nakaseomyces bracarensis</name>
    <dbReference type="NCBI Taxonomy" id="273131"/>
    <lineage>
        <taxon>Eukaryota</taxon>
        <taxon>Fungi</taxon>
        <taxon>Dikarya</taxon>
        <taxon>Ascomycota</taxon>
        <taxon>Saccharomycotina</taxon>
        <taxon>Saccharomycetes</taxon>
        <taxon>Saccharomycetales</taxon>
        <taxon>Saccharomycetaceae</taxon>
        <taxon>Nakaseomyces</taxon>
    </lineage>
</organism>
<feature type="domain" description="Small-subunit processome Utp12" evidence="6">
    <location>
        <begin position="442"/>
        <end position="542"/>
    </location>
</feature>
<comment type="similarity">
    <text evidence="3">Belongs to the UTP5 family.</text>
</comment>
<name>A0ABR4NU16_9SACH</name>
<evidence type="ECO:0000256" key="3">
    <source>
        <dbReference type="ARBA" id="ARBA00038335"/>
    </source>
</evidence>
<dbReference type="PANTHER" id="PTHR44267:SF1">
    <property type="entry name" value="WD REPEAT-CONTAINING PROTEIN 43"/>
    <property type="match status" value="1"/>
</dbReference>
<keyword evidence="4" id="KW-0175">Coiled coil</keyword>
<evidence type="ECO:0000256" key="2">
    <source>
        <dbReference type="ARBA" id="ARBA00023242"/>
    </source>
</evidence>
<dbReference type="InterPro" id="IPR036322">
    <property type="entry name" value="WD40_repeat_dom_sf"/>
</dbReference>
<dbReference type="PANTHER" id="PTHR44267">
    <property type="entry name" value="WD REPEAT-CONTAINING PROTEIN 43"/>
    <property type="match status" value="1"/>
</dbReference>
<sequence length="624" mass="70066">MASPIVKSCFNGDGQYFCYVSVELDKQRVSVVPTGSFDTGMELPSLFLDAGIKVTSLSWFDLDIQCVLVGLSNGEIWIYSPLSNEIVVKMSTANGNAINSTDSDESYIWCCDSQDIIYKFDAKTYVLVQKFKLESLVDLNELIIFDDSHLLVASHSIYLVNHVEKSVELTYPGHIQPVIQMKKLNDQFFVSAATSDRFLNIYDVKTGDTKSILVANSDITSFQNTNDKDIIAITEDGTAELFKDALVASDAGASKKRSRVKKSKQASKIIQVVRKDASKSKLILADAHLNQSKASLVWFVNATVPRFYQLNTDEIPTDFQVEVDSNLNQKNFNESRSLFGNDIAAAKTYREGNATITSGDNYRHVTEAIKEWEQDLQEKEKTGDDDDQEETLQERLEASNFSNLSTKLSKHLKGTQDGDKMTKSAIVAGTVTTILSQALQSNDHSLLETVLNNRDERVIRDTILRLKAPLAIILLERLAERIARQTHRQGALNIWVKWCLIIHGGYLVQIPNLMSSLASLHSTLKRRSELLPRLLAIEARLNNVVISQSKNEIVEEVTVEFDEDEDDVEYNEELDDAGLIDDGEEEEESDEEEEEEEVVEEVDENDLNPSDQDNEDGYSDVEIE</sequence>
<evidence type="ECO:0000313" key="8">
    <source>
        <dbReference type="Proteomes" id="UP001623330"/>
    </source>
</evidence>
<feature type="region of interest" description="Disordered" evidence="5">
    <location>
        <begin position="562"/>
        <end position="624"/>
    </location>
</feature>
<comment type="subcellular location">
    <subcellularLocation>
        <location evidence="1">Nucleus</location>
    </subcellularLocation>
</comment>
<proteinExistence type="inferred from homology"/>
<reference evidence="7 8" key="1">
    <citation type="submission" date="2024-05" db="EMBL/GenBank/DDBJ databases">
        <title>Long read based assembly of the Candida bracarensis genome reveals expanded adhesin content.</title>
        <authorList>
            <person name="Marcet-Houben M."/>
            <person name="Ksiezopolska E."/>
            <person name="Gabaldon T."/>
        </authorList>
    </citation>
    <scope>NUCLEOTIDE SEQUENCE [LARGE SCALE GENOMIC DNA]</scope>
    <source>
        <strain evidence="7 8">CBM6</strain>
    </source>
</reference>
<evidence type="ECO:0000256" key="5">
    <source>
        <dbReference type="SAM" id="MobiDB-lite"/>
    </source>
</evidence>
<keyword evidence="2" id="KW-0539">Nucleus</keyword>
<evidence type="ECO:0000256" key="1">
    <source>
        <dbReference type="ARBA" id="ARBA00004123"/>
    </source>
</evidence>
<dbReference type="EMBL" id="JBEVYD010000005">
    <property type="protein sequence ID" value="KAL3232163.1"/>
    <property type="molecule type" value="Genomic_DNA"/>
</dbReference>
<gene>
    <name evidence="7" type="ORF">RNJ44_04079</name>
</gene>
<feature type="coiled-coil region" evidence="4">
    <location>
        <begin position="362"/>
        <end position="389"/>
    </location>
</feature>
<accession>A0ABR4NU16</accession>
<dbReference type="SUPFAM" id="SSF50978">
    <property type="entry name" value="WD40 repeat-like"/>
    <property type="match status" value="1"/>
</dbReference>
<dbReference type="Pfam" id="PF04003">
    <property type="entry name" value="Utp12"/>
    <property type="match status" value="1"/>
</dbReference>
<dbReference type="Gene3D" id="2.130.10.10">
    <property type="entry name" value="YVTN repeat-like/Quinoprotein amine dehydrogenase"/>
    <property type="match status" value="1"/>
</dbReference>
<evidence type="ECO:0000313" key="7">
    <source>
        <dbReference type="EMBL" id="KAL3232163.1"/>
    </source>
</evidence>
<dbReference type="Proteomes" id="UP001623330">
    <property type="component" value="Unassembled WGS sequence"/>
</dbReference>
<comment type="caution">
    <text evidence="7">The sequence shown here is derived from an EMBL/GenBank/DDBJ whole genome shotgun (WGS) entry which is preliminary data.</text>
</comment>
<dbReference type="InterPro" id="IPR007148">
    <property type="entry name" value="SSU_processome_Utp12"/>
</dbReference>
<protein>
    <submittedName>
        <fullName evidence="7">U3 small nucleolar RNA-associated protein 5</fullName>
    </submittedName>
</protein>
<keyword evidence="8" id="KW-1185">Reference proteome</keyword>
<dbReference type="InterPro" id="IPR052414">
    <property type="entry name" value="U3_snoRNA-assoc_WDR"/>
</dbReference>
<evidence type="ECO:0000256" key="4">
    <source>
        <dbReference type="SAM" id="Coils"/>
    </source>
</evidence>
<evidence type="ECO:0000259" key="6">
    <source>
        <dbReference type="Pfam" id="PF04003"/>
    </source>
</evidence>